<feature type="transmembrane region" description="Helical" evidence="8">
    <location>
        <begin position="334"/>
        <end position="353"/>
    </location>
</feature>
<dbReference type="Gene3D" id="3.30.70.1320">
    <property type="entry name" value="Multidrug efflux transporter AcrB pore domain like"/>
    <property type="match status" value="1"/>
</dbReference>
<name>A0A935W525_9PROT</name>
<keyword evidence="7 8" id="KW-0472">Membrane</keyword>
<dbReference type="Gene3D" id="3.30.70.1440">
    <property type="entry name" value="Multidrug efflux transporter AcrB pore domain"/>
    <property type="match status" value="1"/>
</dbReference>
<feature type="transmembrane region" description="Helical" evidence="8">
    <location>
        <begin position="956"/>
        <end position="981"/>
    </location>
</feature>
<dbReference type="Proteomes" id="UP000706151">
    <property type="component" value="Unassembled WGS sequence"/>
</dbReference>
<organism evidence="9 10">
    <name type="scientific">Candidatus Accumulibacter affinis</name>
    <dbReference type="NCBI Taxonomy" id="2954384"/>
    <lineage>
        <taxon>Bacteria</taxon>
        <taxon>Pseudomonadati</taxon>
        <taxon>Pseudomonadota</taxon>
        <taxon>Betaproteobacteria</taxon>
        <taxon>Candidatus Accumulibacter</taxon>
    </lineage>
</organism>
<evidence type="ECO:0000256" key="5">
    <source>
        <dbReference type="ARBA" id="ARBA00022692"/>
    </source>
</evidence>
<dbReference type="AlphaFoldDB" id="A0A935W525"/>
<dbReference type="PRINTS" id="PR00702">
    <property type="entry name" value="ACRIFLAVINRP"/>
</dbReference>
<feature type="transmembrane region" description="Helical" evidence="8">
    <location>
        <begin position="431"/>
        <end position="451"/>
    </location>
</feature>
<feature type="transmembrane region" description="Helical" evidence="8">
    <location>
        <begin position="360"/>
        <end position="383"/>
    </location>
</feature>
<comment type="caution">
    <text evidence="9">The sequence shown here is derived from an EMBL/GenBank/DDBJ whole genome shotgun (WGS) entry which is preliminary data.</text>
</comment>
<feature type="transmembrane region" description="Helical" evidence="8">
    <location>
        <begin position="389"/>
        <end position="411"/>
    </location>
</feature>
<dbReference type="Gene3D" id="1.20.1640.10">
    <property type="entry name" value="Multidrug efflux transporter AcrB transmembrane domain"/>
    <property type="match status" value="2"/>
</dbReference>
<feature type="transmembrane region" description="Helical" evidence="8">
    <location>
        <begin position="529"/>
        <end position="548"/>
    </location>
</feature>
<reference evidence="9 10" key="1">
    <citation type="submission" date="2020-10" db="EMBL/GenBank/DDBJ databases">
        <title>Connecting structure to function with the recovery of over 1000 high-quality activated sludge metagenome-assembled genomes encoding full-length rRNA genes using long-read sequencing.</title>
        <authorList>
            <person name="Singleton C.M."/>
            <person name="Petriglieri F."/>
            <person name="Kristensen J.M."/>
            <person name="Kirkegaard R.H."/>
            <person name="Michaelsen T.Y."/>
            <person name="Andersen M.H."/>
            <person name="Karst S.M."/>
            <person name="Dueholm M.S."/>
            <person name="Nielsen P.H."/>
            <person name="Albertsen M."/>
        </authorList>
    </citation>
    <scope>NUCLEOTIDE SEQUENCE [LARGE SCALE GENOMIC DNA]</scope>
    <source>
        <strain evidence="9">Fred_18-Q3-R57-64_BAT3C.720</strain>
    </source>
</reference>
<dbReference type="InterPro" id="IPR027463">
    <property type="entry name" value="AcrB_DN_DC_subdom"/>
</dbReference>
<accession>A0A935W525</accession>
<dbReference type="GO" id="GO:0042910">
    <property type="term" value="F:xenobiotic transmembrane transporter activity"/>
    <property type="evidence" value="ECO:0007669"/>
    <property type="project" value="TreeGrafter"/>
</dbReference>
<feature type="transmembrane region" description="Helical" evidence="8">
    <location>
        <begin position="987"/>
        <end position="1013"/>
    </location>
</feature>
<dbReference type="FunFam" id="3.30.70.1430:FF:000001">
    <property type="entry name" value="Efflux pump membrane transporter"/>
    <property type="match status" value="1"/>
</dbReference>
<feature type="transmembrane region" description="Helical" evidence="8">
    <location>
        <begin position="883"/>
        <end position="903"/>
    </location>
</feature>
<keyword evidence="4" id="KW-0997">Cell inner membrane</keyword>
<dbReference type="GO" id="GO:0005886">
    <property type="term" value="C:plasma membrane"/>
    <property type="evidence" value="ECO:0007669"/>
    <property type="project" value="UniProtKB-SubCell"/>
</dbReference>
<evidence type="ECO:0000313" key="10">
    <source>
        <dbReference type="Proteomes" id="UP000706151"/>
    </source>
</evidence>
<protein>
    <submittedName>
        <fullName evidence="9">Efflux RND transporter permease subunit</fullName>
    </submittedName>
</protein>
<evidence type="ECO:0000256" key="6">
    <source>
        <dbReference type="ARBA" id="ARBA00022989"/>
    </source>
</evidence>
<feature type="transmembrane region" description="Helical" evidence="8">
    <location>
        <begin position="12"/>
        <end position="32"/>
    </location>
</feature>
<sequence length="1036" mass="111236">MNLPELCIHRPVMTTLLMAAFLIFGFIGYRALPVSELPTVDFPTISVSANLPGASPETMAAAVATPLEGQFSTIAGLDSMTSTSAQGSTSITLQFSLERNIDAAAQDVQSAISAALRKLPPNMPAPPSFRKVNPADSPIFYIAMLSPTLPLSLVNEYAETQLAQRLSTIPGVAQVQVFGSQKFAVRVQANPDQLASRGIGIDELQQALVQNNVNQPVGQLDGSRQTFAIKDGGQLTSAAAYRPLIVAWRNGAPVRLEEVATPIDSVENNRIASWNVDQRAIVLAIQRQPGANTIETVDAIKRMLPAFQSKLPAAIEMKVLFDRSISIREAIDDVQFTLILAGFLVILVILLFLRNLSATVIPALALPISVVGTFGAMSLLGYSLDNLSLLALTLCVGFVVDDAIVMLENIVRHVENGETPFDAALKGASEIGFTIVSMTISLVAVFIPVLFMSGIVGRLLHEFAVTICIAILVSGLVSLTLTPMLCSRYIKAAEPAAHGRVFQAFERFFVALLGGYERSLKVAMAHPRTVLAGFFATLLLTGYLFTMVPKDFLPSGDSGQIIAFTEGAQDVSFASMVKHQRALAEIVAQEPDIRSFMSAVGAGGIRPTANTGTIFMILKPRAERRSTPDEIIQRLRPKLAAVPGIKAYMQNPPVIRIGGQLTAAQYQYTLQDTDLAELYQWTATLTERIRKLPGLIDVTNNLNNLSPVLALDIDRDKLASLGLSYGQVEDALQSAFSARQVSTIYGSTNQYQVILEVAPDYQSDPESLARLYVRSSSGKLIPLDTVARFSRKTQALTVNHQGQLPSVTISFNLLPGVSLGEAVDQIKALEGELRIPVSLNTSLQGTAQAFQSSLQGLGVLLLVAILVVYLVLGILYESFIHPLTILSGLPSAGLGALLTLLIFGVDLSLYAFVGVIMLIGIVKKNAIMMIDFALAQQRRAAMAARDAIFQACLIRFRPIMMTTMAALVGTLPIALGLGAGAEVRRPLGLAVVGGLLLSQFLTLYLTPVVYLYLDRFSTRISPAPPQGGGASQHSPT</sequence>
<evidence type="ECO:0000256" key="8">
    <source>
        <dbReference type="SAM" id="Phobius"/>
    </source>
</evidence>
<keyword evidence="2" id="KW-0813">Transport</keyword>
<dbReference type="PANTHER" id="PTHR32063">
    <property type="match status" value="1"/>
</dbReference>
<dbReference type="FunFam" id="1.20.1640.10:FF:000001">
    <property type="entry name" value="Efflux pump membrane transporter"/>
    <property type="match status" value="1"/>
</dbReference>
<dbReference type="InterPro" id="IPR001036">
    <property type="entry name" value="Acrflvin-R"/>
</dbReference>
<dbReference type="Gene3D" id="3.30.2090.10">
    <property type="entry name" value="Multidrug efflux transporter AcrB TolC docking domain, DN and DC subdomains"/>
    <property type="match status" value="2"/>
</dbReference>
<dbReference type="SUPFAM" id="SSF82693">
    <property type="entry name" value="Multidrug efflux transporter AcrB pore domain, PN1, PN2, PC1 and PC2 subdomains"/>
    <property type="match status" value="4"/>
</dbReference>
<keyword evidence="3" id="KW-1003">Cell membrane</keyword>
<dbReference type="SUPFAM" id="SSF82714">
    <property type="entry name" value="Multidrug efflux transporter AcrB TolC docking domain, DN and DC subdomains"/>
    <property type="match status" value="2"/>
</dbReference>
<proteinExistence type="predicted"/>
<evidence type="ECO:0000313" key="9">
    <source>
        <dbReference type="EMBL" id="MBK7954734.1"/>
    </source>
</evidence>
<feature type="transmembrane region" description="Helical" evidence="8">
    <location>
        <begin position="856"/>
        <end position="876"/>
    </location>
</feature>
<dbReference type="EMBL" id="JADJOT010000009">
    <property type="protein sequence ID" value="MBK7954734.1"/>
    <property type="molecule type" value="Genomic_DNA"/>
</dbReference>
<feature type="transmembrane region" description="Helical" evidence="8">
    <location>
        <begin position="463"/>
        <end position="481"/>
    </location>
</feature>
<evidence type="ECO:0000256" key="4">
    <source>
        <dbReference type="ARBA" id="ARBA00022519"/>
    </source>
</evidence>
<feature type="transmembrane region" description="Helical" evidence="8">
    <location>
        <begin position="909"/>
        <end position="935"/>
    </location>
</feature>
<dbReference type="Gene3D" id="3.30.70.1430">
    <property type="entry name" value="Multidrug efflux transporter AcrB pore domain"/>
    <property type="match status" value="2"/>
</dbReference>
<keyword evidence="6 8" id="KW-1133">Transmembrane helix</keyword>
<dbReference type="Pfam" id="PF00873">
    <property type="entry name" value="ACR_tran"/>
    <property type="match status" value="1"/>
</dbReference>
<dbReference type="PANTHER" id="PTHR32063:SF21">
    <property type="entry name" value="MULTIDRUG RESISTANCE PROTEIN MDTB"/>
    <property type="match status" value="1"/>
</dbReference>
<comment type="subcellular location">
    <subcellularLocation>
        <location evidence="1">Cell inner membrane</location>
        <topology evidence="1">Multi-pass membrane protein</topology>
    </subcellularLocation>
</comment>
<evidence type="ECO:0000256" key="2">
    <source>
        <dbReference type="ARBA" id="ARBA00022448"/>
    </source>
</evidence>
<evidence type="ECO:0000256" key="1">
    <source>
        <dbReference type="ARBA" id="ARBA00004429"/>
    </source>
</evidence>
<gene>
    <name evidence="9" type="ORF">IPK02_12700</name>
</gene>
<evidence type="ECO:0000256" key="3">
    <source>
        <dbReference type="ARBA" id="ARBA00022475"/>
    </source>
</evidence>
<dbReference type="SUPFAM" id="SSF82866">
    <property type="entry name" value="Multidrug efflux transporter AcrB transmembrane domain"/>
    <property type="match status" value="2"/>
</dbReference>
<keyword evidence="5 8" id="KW-0812">Transmembrane</keyword>
<evidence type="ECO:0000256" key="7">
    <source>
        <dbReference type="ARBA" id="ARBA00023136"/>
    </source>
</evidence>